<dbReference type="InterPro" id="IPR001282">
    <property type="entry name" value="G6P_DH"/>
</dbReference>
<gene>
    <name evidence="12" type="primary">ZWF1</name>
    <name evidence="12" type="ORF">MVES_003453</name>
</gene>
<feature type="domain" description="Glucose-6-phosphate dehydrogenase C-terminal" evidence="11">
    <location>
        <begin position="192"/>
        <end position="475"/>
    </location>
</feature>
<dbReference type="NCBIfam" id="TIGR00871">
    <property type="entry name" value="zwf"/>
    <property type="match status" value="1"/>
</dbReference>
<dbReference type="Gene3D" id="3.40.50.720">
    <property type="entry name" value="NAD(P)-binding Rossmann-like Domain"/>
    <property type="match status" value="1"/>
</dbReference>
<keyword evidence="5 9" id="KW-0313">Glucose metabolism</keyword>
<evidence type="ECO:0000256" key="1">
    <source>
        <dbReference type="ARBA" id="ARBA00004937"/>
    </source>
</evidence>
<feature type="domain" description="Glucose-6-phosphate dehydrogenase NAD-binding" evidence="10">
    <location>
        <begin position="14"/>
        <end position="189"/>
    </location>
</feature>
<dbReference type="PRINTS" id="PR00079">
    <property type="entry name" value="G6PDHDRGNASE"/>
</dbReference>
<dbReference type="HAMAP" id="MF_00966">
    <property type="entry name" value="G6PD"/>
    <property type="match status" value="1"/>
</dbReference>
<dbReference type="InterPro" id="IPR022674">
    <property type="entry name" value="G6P_DH_NAD-bd"/>
</dbReference>
<dbReference type="PIRSF" id="PIRSF000110">
    <property type="entry name" value="G6PD"/>
    <property type="match status" value="1"/>
</dbReference>
<evidence type="ECO:0000256" key="9">
    <source>
        <dbReference type="RuleBase" id="RU362120"/>
    </source>
</evidence>
<evidence type="ECO:0000256" key="3">
    <source>
        <dbReference type="ARBA" id="ARBA00013019"/>
    </source>
</evidence>
<dbReference type="SUPFAM" id="SSF55347">
    <property type="entry name" value="Glyceraldehyde-3-phosphate dehydrogenase-like, C-terminal domain"/>
    <property type="match status" value="1"/>
</dbReference>
<dbReference type="GO" id="GO:0009051">
    <property type="term" value="P:pentose-phosphate shunt, oxidative branch"/>
    <property type="evidence" value="ECO:0007669"/>
    <property type="project" value="TreeGrafter"/>
</dbReference>
<dbReference type="EMBL" id="KZ454994">
    <property type="protein sequence ID" value="PKI82668.1"/>
    <property type="molecule type" value="Genomic_DNA"/>
</dbReference>
<evidence type="ECO:0000256" key="7">
    <source>
        <dbReference type="ARBA" id="ARBA00023002"/>
    </source>
</evidence>
<dbReference type="GO" id="GO:0050661">
    <property type="term" value="F:NADP binding"/>
    <property type="evidence" value="ECO:0007669"/>
    <property type="project" value="InterPro"/>
</dbReference>
<dbReference type="PROSITE" id="PS00069">
    <property type="entry name" value="G6P_DEHYDROGENASE"/>
    <property type="match status" value="1"/>
</dbReference>
<dbReference type="GO" id="GO:0005829">
    <property type="term" value="C:cytosol"/>
    <property type="evidence" value="ECO:0007669"/>
    <property type="project" value="TreeGrafter"/>
</dbReference>
<evidence type="ECO:0000256" key="6">
    <source>
        <dbReference type="ARBA" id="ARBA00022857"/>
    </source>
</evidence>
<dbReference type="PANTHER" id="PTHR23429">
    <property type="entry name" value="GLUCOSE-6-PHOSPHATE 1-DEHYDROGENASE G6PD"/>
    <property type="match status" value="1"/>
</dbReference>
<dbReference type="Proteomes" id="UP000232875">
    <property type="component" value="Unassembled WGS sequence"/>
</dbReference>
<evidence type="ECO:0000256" key="5">
    <source>
        <dbReference type="ARBA" id="ARBA00022526"/>
    </source>
</evidence>
<organism evidence="12 13">
    <name type="scientific">Malassezia vespertilionis</name>
    <dbReference type="NCBI Taxonomy" id="2020962"/>
    <lineage>
        <taxon>Eukaryota</taxon>
        <taxon>Fungi</taxon>
        <taxon>Dikarya</taxon>
        <taxon>Basidiomycota</taxon>
        <taxon>Ustilaginomycotina</taxon>
        <taxon>Malasseziomycetes</taxon>
        <taxon>Malasseziales</taxon>
        <taxon>Malasseziaceae</taxon>
        <taxon>Malassezia</taxon>
    </lineage>
</organism>
<keyword evidence="6 9" id="KW-0521">NADP</keyword>
<comment type="similarity">
    <text evidence="2 9">Belongs to the glucose-6-phosphate dehydrogenase family.</text>
</comment>
<protein>
    <recommendedName>
        <fullName evidence="4 9">Glucose-6-phosphate 1-dehydrogenase</fullName>
        <ecNumber evidence="3 9">1.1.1.49</ecNumber>
    </recommendedName>
</protein>
<dbReference type="Pfam" id="PF00479">
    <property type="entry name" value="G6PD_N"/>
    <property type="match status" value="1"/>
</dbReference>
<dbReference type="InterPro" id="IPR019796">
    <property type="entry name" value="G6P_DH_AS"/>
</dbReference>
<dbReference type="UniPathway" id="UPA00115">
    <property type="reaction ID" value="UER00408"/>
</dbReference>
<comment type="function">
    <text evidence="9">Catalyzes the rate-limiting step of the oxidative pentose-phosphate pathway, which represents a route for the dissimilation of carbohydrates besides glycolysis.</text>
</comment>
<keyword evidence="7 9" id="KW-0560">Oxidoreductase</keyword>
<evidence type="ECO:0000259" key="11">
    <source>
        <dbReference type="Pfam" id="PF02781"/>
    </source>
</evidence>
<reference evidence="12 13" key="1">
    <citation type="submission" date="2017-10" db="EMBL/GenBank/DDBJ databases">
        <title>A novel species of cold-tolerant Malassezia isolated from bats.</title>
        <authorList>
            <person name="Lorch J.M."/>
            <person name="Palmer J.M."/>
            <person name="Vanderwolf K.J."/>
            <person name="Schmidt K.Z."/>
            <person name="Verant M.L."/>
            <person name="Weller T.J."/>
            <person name="Blehert D.S."/>
        </authorList>
    </citation>
    <scope>NUCLEOTIDE SEQUENCE [LARGE SCALE GENOMIC DNA]</scope>
    <source>
        <strain evidence="12 13">NWHC:44797-103</strain>
    </source>
</reference>
<sequence length="497" mass="56590">MPHLPSLEKDTTIIVLGASGDLAKKKTFPSMMRLFLRNCLPKDLQIFGYARSKMTQEEFHERLSPFLPGTSEEKEGFLKICKYIVGSYDEDAAFQGLTKEIEAHETKNGGEDRNRLFYMALPPNVFTKVSAHLKKNCYSTNGTNRIVVEKPFGKDLDSCKEMIAAMKEIWTEQETFRIDHYLGKEMIKNIINFRFSNPTISESMSNKTVDNVQITFKEPFGTEGRGGYFDEFGIIRDIEQNHLCQVFCLMAMEEPKHFTAEAIRDAKVNVLKQTKTISTDDVLIGQYSAANGKPGYKDDDTVPKDSVTPTFAALVLHVDNERWKGVPFILKAGKALDEGKVDVRVQYKSPTSEHFKDDDRNELVIRIQPKEAIYLKSNVKIPGQNNGTVPVELDLTYSNRFTNDYIPEAYESLIYDCLRGDHANFVRDDELFASWSIFTPVLHAIDAGKVPVKPYAYGSHGPAELEEFIAKYGYKRMSNYEWSKTNVGELEKRLHRA</sequence>
<dbReference type="PANTHER" id="PTHR23429:SF0">
    <property type="entry name" value="GLUCOSE-6-PHOSPHATE 1-DEHYDROGENASE"/>
    <property type="match status" value="1"/>
</dbReference>
<comment type="catalytic activity">
    <reaction evidence="9">
        <text>D-glucose 6-phosphate + NADP(+) = 6-phospho-D-glucono-1,5-lactone + NADPH + H(+)</text>
        <dbReference type="Rhea" id="RHEA:15841"/>
        <dbReference type="ChEBI" id="CHEBI:15378"/>
        <dbReference type="ChEBI" id="CHEBI:57783"/>
        <dbReference type="ChEBI" id="CHEBI:57955"/>
        <dbReference type="ChEBI" id="CHEBI:58349"/>
        <dbReference type="ChEBI" id="CHEBI:61548"/>
        <dbReference type="EC" id="1.1.1.49"/>
    </reaction>
</comment>
<keyword evidence="8 9" id="KW-0119">Carbohydrate metabolism</keyword>
<evidence type="ECO:0000256" key="8">
    <source>
        <dbReference type="ARBA" id="ARBA00023277"/>
    </source>
</evidence>
<evidence type="ECO:0000313" key="12">
    <source>
        <dbReference type="EMBL" id="PKI82668.1"/>
    </source>
</evidence>
<dbReference type="STRING" id="2020962.A0A2N1J7Y6"/>
<evidence type="ECO:0000256" key="4">
    <source>
        <dbReference type="ARBA" id="ARBA00020444"/>
    </source>
</evidence>
<name>A0A2N1J7Y6_9BASI</name>
<dbReference type="Gene3D" id="3.30.360.10">
    <property type="entry name" value="Dihydrodipicolinate Reductase, domain 2"/>
    <property type="match status" value="1"/>
</dbReference>
<accession>A0A2N1J7Y6</accession>
<dbReference type="SUPFAM" id="SSF51735">
    <property type="entry name" value="NAD(P)-binding Rossmann-fold domains"/>
    <property type="match status" value="1"/>
</dbReference>
<dbReference type="EC" id="1.1.1.49" evidence="3 9"/>
<evidence type="ECO:0000313" key="13">
    <source>
        <dbReference type="Proteomes" id="UP000232875"/>
    </source>
</evidence>
<evidence type="ECO:0000259" key="10">
    <source>
        <dbReference type="Pfam" id="PF00479"/>
    </source>
</evidence>
<dbReference type="GO" id="GO:0004345">
    <property type="term" value="F:glucose-6-phosphate dehydrogenase activity"/>
    <property type="evidence" value="ECO:0007669"/>
    <property type="project" value="UniProtKB-EC"/>
</dbReference>
<keyword evidence="13" id="KW-1185">Reference proteome</keyword>
<dbReference type="OrthoDB" id="60984at2759"/>
<comment type="pathway">
    <text evidence="1 9">Carbohydrate degradation; pentose phosphate pathway; D-ribulose 5-phosphate from D-glucose 6-phosphate (oxidative stage): step 1/3.</text>
</comment>
<evidence type="ECO:0000256" key="2">
    <source>
        <dbReference type="ARBA" id="ARBA00009975"/>
    </source>
</evidence>
<dbReference type="AlphaFoldDB" id="A0A2N1J7Y6"/>
<dbReference type="InterPro" id="IPR022675">
    <property type="entry name" value="G6P_DH_C"/>
</dbReference>
<proteinExistence type="inferred from homology"/>
<dbReference type="GO" id="GO:0006006">
    <property type="term" value="P:glucose metabolic process"/>
    <property type="evidence" value="ECO:0007669"/>
    <property type="project" value="UniProtKB-KW"/>
</dbReference>
<dbReference type="InterPro" id="IPR036291">
    <property type="entry name" value="NAD(P)-bd_dom_sf"/>
</dbReference>
<dbReference type="Pfam" id="PF02781">
    <property type="entry name" value="G6PD_C"/>
    <property type="match status" value="1"/>
</dbReference>